<protein>
    <recommendedName>
        <fullName evidence="4">Secreted protein</fullName>
    </recommendedName>
</protein>
<evidence type="ECO:0000256" key="1">
    <source>
        <dbReference type="SAM" id="SignalP"/>
    </source>
</evidence>
<keyword evidence="3" id="KW-1185">Reference proteome</keyword>
<evidence type="ECO:0000313" key="2">
    <source>
        <dbReference type="EMBL" id="CAB1433537.1"/>
    </source>
</evidence>
<feature type="signal peptide" evidence="1">
    <location>
        <begin position="1"/>
        <end position="20"/>
    </location>
</feature>
<reference evidence="2" key="1">
    <citation type="submission" date="2020-03" db="EMBL/GenBank/DDBJ databases">
        <authorList>
            <person name="Weist P."/>
        </authorList>
    </citation>
    <scope>NUCLEOTIDE SEQUENCE</scope>
</reference>
<sequence>MRALACSPFVACSLAPGAAGCYLELTLMCAVTPAAAGGSSLLIPSYSSPGGFLPWAGETGSHTLKLGQDVRRDKHPEPTPSTYLTIVHDTTVYLVTHRVWVYGSMLVLTPCLRPARPHNACMGGRRRLTATERSGRQPIVNGEHDLLQATARVSLKRRGPDVD</sequence>
<gene>
    <name evidence="2" type="ORF">PLEPLA_LOCUS21628</name>
</gene>
<dbReference type="AlphaFoldDB" id="A0A9N7UN89"/>
<proteinExistence type="predicted"/>
<organism evidence="2 3">
    <name type="scientific">Pleuronectes platessa</name>
    <name type="common">European plaice</name>
    <dbReference type="NCBI Taxonomy" id="8262"/>
    <lineage>
        <taxon>Eukaryota</taxon>
        <taxon>Metazoa</taxon>
        <taxon>Chordata</taxon>
        <taxon>Craniata</taxon>
        <taxon>Vertebrata</taxon>
        <taxon>Euteleostomi</taxon>
        <taxon>Actinopterygii</taxon>
        <taxon>Neopterygii</taxon>
        <taxon>Teleostei</taxon>
        <taxon>Neoteleostei</taxon>
        <taxon>Acanthomorphata</taxon>
        <taxon>Carangaria</taxon>
        <taxon>Pleuronectiformes</taxon>
        <taxon>Pleuronectoidei</taxon>
        <taxon>Pleuronectidae</taxon>
        <taxon>Pleuronectes</taxon>
    </lineage>
</organism>
<name>A0A9N7UN89_PLEPL</name>
<dbReference type="PROSITE" id="PS51257">
    <property type="entry name" value="PROKAR_LIPOPROTEIN"/>
    <property type="match status" value="1"/>
</dbReference>
<comment type="caution">
    <text evidence="2">The sequence shown here is derived from an EMBL/GenBank/DDBJ whole genome shotgun (WGS) entry which is preliminary data.</text>
</comment>
<accession>A0A9N7UN89</accession>
<keyword evidence="1" id="KW-0732">Signal</keyword>
<dbReference type="EMBL" id="CADEAL010001569">
    <property type="protein sequence ID" value="CAB1433537.1"/>
    <property type="molecule type" value="Genomic_DNA"/>
</dbReference>
<feature type="chain" id="PRO_5040200262" description="Secreted protein" evidence="1">
    <location>
        <begin position="21"/>
        <end position="163"/>
    </location>
</feature>
<evidence type="ECO:0000313" key="3">
    <source>
        <dbReference type="Proteomes" id="UP001153269"/>
    </source>
</evidence>
<evidence type="ECO:0008006" key="4">
    <source>
        <dbReference type="Google" id="ProtNLM"/>
    </source>
</evidence>
<dbReference type="Proteomes" id="UP001153269">
    <property type="component" value="Unassembled WGS sequence"/>
</dbReference>